<evidence type="ECO:0000313" key="3">
    <source>
        <dbReference type="Proteomes" id="UP000230069"/>
    </source>
</evidence>
<dbReference type="CDD" id="cd09917">
    <property type="entry name" value="F-box_SF"/>
    <property type="match status" value="1"/>
</dbReference>
<dbReference type="Pfam" id="PF03478">
    <property type="entry name" value="Beta-prop_KIB1-4"/>
    <property type="match status" value="1"/>
</dbReference>
<dbReference type="STRING" id="218851.A0A2G5DQ33"/>
<proteinExistence type="predicted"/>
<gene>
    <name evidence="2" type="ORF">AQUCO_01600075v1</name>
</gene>
<sequence>MKMLEFGRTLQMVNFLQTRTPLVKKIIKLMFGTLAYPESMRNSEVDWLSLPNDITCYICIKLLSIKDYIIFGATCKSWQSIYIDVLARHARPLQTQLPFLMLCPPEFRSNRDDFDYNHHTRRLYRVDENRLLGNFQISLAHHVSCTNSSHGWLIKVSPDHQVSLLNLLRSTNNEIQLAPVKGDGFNYCLVKVVLSANPASTPKFVAMAIHNNHGQYFRRLAFFRPGDNAWTLLHYEGQIQDIIFCRDRFYALDDNGIVSVWDMNDAHPTMERVLQVAQSIPTKSEYSSSKGYIVESSGNLLQVIRNIKYVNNIEPFLVIRHYFTSEFCIFKLDENRGEWIQTDNLQGCALFLGHNSSLSLLASDFPKCRPNSIYFTDDNLTEYALRAHLGIGPYDMGIFDVKDGTIKPHYPNESIMLTSIPPPIWIEPMPAYTTAVVADMVSE</sequence>
<dbReference type="EMBL" id="KZ305033">
    <property type="protein sequence ID" value="PIA45608.1"/>
    <property type="molecule type" value="Genomic_DNA"/>
</dbReference>
<evidence type="ECO:0000313" key="2">
    <source>
        <dbReference type="EMBL" id="PIA45608.1"/>
    </source>
</evidence>
<reference evidence="2 3" key="1">
    <citation type="submission" date="2017-09" db="EMBL/GenBank/DDBJ databases">
        <title>WGS assembly of Aquilegia coerulea Goldsmith.</title>
        <authorList>
            <person name="Hodges S."/>
            <person name="Kramer E."/>
            <person name="Nordborg M."/>
            <person name="Tomkins J."/>
            <person name="Borevitz J."/>
            <person name="Derieg N."/>
            <person name="Yan J."/>
            <person name="Mihaltcheva S."/>
            <person name="Hayes R.D."/>
            <person name="Rokhsar D."/>
        </authorList>
    </citation>
    <scope>NUCLEOTIDE SEQUENCE [LARGE SCALE GENOMIC DNA]</scope>
    <source>
        <strain evidence="3">cv. Goldsmith</strain>
    </source>
</reference>
<name>A0A2G5DQ33_AQUCA</name>
<dbReference type="PANTHER" id="PTHR44259">
    <property type="entry name" value="OS07G0183000 PROTEIN-RELATED"/>
    <property type="match status" value="1"/>
</dbReference>
<feature type="domain" description="KIB1-4 beta-propeller" evidence="1">
    <location>
        <begin position="126"/>
        <end position="400"/>
    </location>
</feature>
<keyword evidence="3" id="KW-1185">Reference proteome</keyword>
<dbReference type="SUPFAM" id="SSF81383">
    <property type="entry name" value="F-box domain"/>
    <property type="match status" value="1"/>
</dbReference>
<dbReference type="SUPFAM" id="SSF50978">
    <property type="entry name" value="WD40 repeat-like"/>
    <property type="match status" value="1"/>
</dbReference>
<protein>
    <recommendedName>
        <fullName evidence="1">KIB1-4 beta-propeller domain-containing protein</fullName>
    </recommendedName>
</protein>
<dbReference type="AlphaFoldDB" id="A0A2G5DQ33"/>
<evidence type="ECO:0000259" key="1">
    <source>
        <dbReference type="Pfam" id="PF03478"/>
    </source>
</evidence>
<dbReference type="InterPro" id="IPR005174">
    <property type="entry name" value="KIB1-4_b-propeller"/>
</dbReference>
<dbReference type="InterPro" id="IPR050942">
    <property type="entry name" value="F-box_BR-signaling"/>
</dbReference>
<dbReference type="Proteomes" id="UP000230069">
    <property type="component" value="Unassembled WGS sequence"/>
</dbReference>
<dbReference type="InParanoid" id="A0A2G5DQ33"/>
<dbReference type="OrthoDB" id="622644at2759"/>
<organism evidence="2 3">
    <name type="scientific">Aquilegia coerulea</name>
    <name type="common">Rocky mountain columbine</name>
    <dbReference type="NCBI Taxonomy" id="218851"/>
    <lineage>
        <taxon>Eukaryota</taxon>
        <taxon>Viridiplantae</taxon>
        <taxon>Streptophyta</taxon>
        <taxon>Embryophyta</taxon>
        <taxon>Tracheophyta</taxon>
        <taxon>Spermatophyta</taxon>
        <taxon>Magnoliopsida</taxon>
        <taxon>Ranunculales</taxon>
        <taxon>Ranunculaceae</taxon>
        <taxon>Thalictroideae</taxon>
        <taxon>Aquilegia</taxon>
    </lineage>
</organism>
<accession>A0A2G5DQ33</accession>
<dbReference type="InterPro" id="IPR036322">
    <property type="entry name" value="WD40_repeat_dom_sf"/>
</dbReference>
<dbReference type="InterPro" id="IPR036047">
    <property type="entry name" value="F-box-like_dom_sf"/>
</dbReference>
<dbReference type="PANTHER" id="PTHR44259:SF114">
    <property type="entry name" value="OS06G0707300 PROTEIN"/>
    <property type="match status" value="1"/>
</dbReference>